<dbReference type="PANTHER" id="PTHR42912:SF80">
    <property type="entry name" value="METHYLTRANSFERASE DOMAIN-CONTAINING PROTEIN"/>
    <property type="match status" value="1"/>
</dbReference>
<dbReference type="SUPFAM" id="SSF53335">
    <property type="entry name" value="S-adenosyl-L-methionine-dependent methyltransferases"/>
    <property type="match status" value="1"/>
</dbReference>
<keyword evidence="2" id="KW-0489">Methyltransferase</keyword>
<gene>
    <name evidence="2" type="ORF">I595_2751</name>
</gene>
<feature type="domain" description="Methyltransferase" evidence="1">
    <location>
        <begin position="60"/>
        <end position="149"/>
    </location>
</feature>
<accession>A0A0N8H3T7</accession>
<dbReference type="RefSeq" id="WP_054559764.1">
    <property type="nucleotide sequence ID" value="NZ_LDJX01000005.1"/>
</dbReference>
<dbReference type="Gene3D" id="3.40.50.150">
    <property type="entry name" value="Vaccinia Virus protein VP39"/>
    <property type="match status" value="1"/>
</dbReference>
<dbReference type="CDD" id="cd02440">
    <property type="entry name" value="AdoMet_MTases"/>
    <property type="match status" value="1"/>
</dbReference>
<dbReference type="PANTHER" id="PTHR42912">
    <property type="entry name" value="METHYLTRANSFERASE"/>
    <property type="match status" value="1"/>
</dbReference>
<keyword evidence="3" id="KW-1185">Reference proteome</keyword>
<dbReference type="GO" id="GO:0008168">
    <property type="term" value="F:methyltransferase activity"/>
    <property type="evidence" value="ECO:0007669"/>
    <property type="project" value="UniProtKB-KW"/>
</dbReference>
<dbReference type="Pfam" id="PF13649">
    <property type="entry name" value="Methyltransf_25"/>
    <property type="match status" value="1"/>
</dbReference>
<dbReference type="EMBL" id="LDJX01000005">
    <property type="protein sequence ID" value="KPM31484.1"/>
    <property type="molecule type" value="Genomic_DNA"/>
</dbReference>
<proteinExistence type="predicted"/>
<keyword evidence="2" id="KW-0808">Transferase</keyword>
<dbReference type="GO" id="GO:0032259">
    <property type="term" value="P:methylation"/>
    <property type="evidence" value="ECO:0007669"/>
    <property type="project" value="UniProtKB-KW"/>
</dbReference>
<protein>
    <submittedName>
        <fullName evidence="2">Methyltransferase</fullName>
    </submittedName>
</protein>
<evidence type="ECO:0000313" key="3">
    <source>
        <dbReference type="Proteomes" id="UP000050280"/>
    </source>
</evidence>
<dbReference type="InterPro" id="IPR041698">
    <property type="entry name" value="Methyltransf_25"/>
</dbReference>
<dbReference type="PATRIC" id="fig|1300341.3.peg.2908"/>
<dbReference type="AlphaFoldDB" id="A0A0N8H3T7"/>
<dbReference type="InterPro" id="IPR029063">
    <property type="entry name" value="SAM-dependent_MTases_sf"/>
</dbReference>
<dbReference type="Proteomes" id="UP000050280">
    <property type="component" value="Unassembled WGS sequence"/>
</dbReference>
<evidence type="ECO:0000259" key="1">
    <source>
        <dbReference type="Pfam" id="PF13649"/>
    </source>
</evidence>
<dbReference type="InterPro" id="IPR050508">
    <property type="entry name" value="Methyltransf_Superfamily"/>
</dbReference>
<sequence>MKDIFGQALLDFQADNYTEDITTFSSLDEEDLIPLPYLFRSYGEMPALEQTALRHCQGKILDVGCGAGSHSLWLQENGHEVIGLDRSKGAIAVCKQRGLHHTVHSNILEYRGTSFDTLLLLMNGIGIAGKLENLDTYLSHFKSLLRPGGQILLDSSDIRYMFDEDDDGGIWVPDNGRYYGEVDFKISYKKWEVEPFPWLYLDYHRLQNHALQNGFLCELLEEGAHYDYLAKLTLKAY</sequence>
<dbReference type="OrthoDB" id="1143568at2"/>
<organism evidence="2 3">
    <name type="scientific">Croceitalea dokdonensis DOKDO 023</name>
    <dbReference type="NCBI Taxonomy" id="1300341"/>
    <lineage>
        <taxon>Bacteria</taxon>
        <taxon>Pseudomonadati</taxon>
        <taxon>Bacteroidota</taxon>
        <taxon>Flavobacteriia</taxon>
        <taxon>Flavobacteriales</taxon>
        <taxon>Flavobacteriaceae</taxon>
        <taxon>Croceitalea</taxon>
    </lineage>
</organism>
<comment type="caution">
    <text evidence="2">The sequence shown here is derived from an EMBL/GenBank/DDBJ whole genome shotgun (WGS) entry which is preliminary data.</text>
</comment>
<evidence type="ECO:0000313" key="2">
    <source>
        <dbReference type="EMBL" id="KPM31484.1"/>
    </source>
</evidence>
<name>A0A0N8H3T7_9FLAO</name>
<reference evidence="2 3" key="1">
    <citation type="submission" date="2015-09" db="EMBL/GenBank/DDBJ databases">
        <title>Genome sequence of the marine flavobacterium Croceitalea dokdonensis DOKDO 023 that contains proton- and sodium-pumping rhodopsins.</title>
        <authorList>
            <person name="Kwon S.-K."/>
            <person name="Lee H.K."/>
            <person name="Kwak M.-J."/>
            <person name="Kim J.F."/>
        </authorList>
    </citation>
    <scope>NUCLEOTIDE SEQUENCE [LARGE SCALE GENOMIC DNA]</scope>
    <source>
        <strain evidence="2 3">DOKDO 023</strain>
    </source>
</reference>
<dbReference type="STRING" id="1300341.I595_2751"/>